<reference evidence="2 3" key="1">
    <citation type="journal article" date="2024" name="G3 (Bethesda)">
        <title>Genome assembly of Hibiscus sabdariffa L. provides insights into metabolisms of medicinal natural products.</title>
        <authorList>
            <person name="Kim T."/>
        </authorList>
    </citation>
    <scope>NUCLEOTIDE SEQUENCE [LARGE SCALE GENOMIC DNA]</scope>
    <source>
        <strain evidence="2">TK-2024</strain>
        <tissue evidence="2">Old leaves</tissue>
    </source>
</reference>
<keyword evidence="3" id="KW-1185">Reference proteome</keyword>
<name>A0ABR2RKR0_9ROSI</name>
<organism evidence="2 3">
    <name type="scientific">Hibiscus sabdariffa</name>
    <name type="common">roselle</name>
    <dbReference type="NCBI Taxonomy" id="183260"/>
    <lineage>
        <taxon>Eukaryota</taxon>
        <taxon>Viridiplantae</taxon>
        <taxon>Streptophyta</taxon>
        <taxon>Embryophyta</taxon>
        <taxon>Tracheophyta</taxon>
        <taxon>Spermatophyta</taxon>
        <taxon>Magnoliopsida</taxon>
        <taxon>eudicotyledons</taxon>
        <taxon>Gunneridae</taxon>
        <taxon>Pentapetalae</taxon>
        <taxon>rosids</taxon>
        <taxon>malvids</taxon>
        <taxon>Malvales</taxon>
        <taxon>Malvaceae</taxon>
        <taxon>Malvoideae</taxon>
        <taxon>Hibiscus</taxon>
    </lineage>
</organism>
<gene>
    <name evidence="2" type="ORF">V6N11_041521</name>
</gene>
<dbReference type="EMBL" id="JBBPBN010000022">
    <property type="protein sequence ID" value="KAK9013515.1"/>
    <property type="molecule type" value="Genomic_DNA"/>
</dbReference>
<protein>
    <submittedName>
        <fullName evidence="2">Uncharacterized protein</fullName>
    </submittedName>
</protein>
<comment type="caution">
    <text evidence="2">The sequence shown here is derived from an EMBL/GenBank/DDBJ whole genome shotgun (WGS) entry which is preliminary data.</text>
</comment>
<sequence length="106" mass="12615">MSKRKQPNKEKLIQRTKKTWKEVSAKRTSCQIHETKQLKKGKKTDKKDEKTQKMEEAKAMRVPFEDKRKLLRDGQIFDIVREGNKQQKKQMGTKEEVVHINFCSLL</sequence>
<feature type="region of interest" description="Disordered" evidence="1">
    <location>
        <begin position="1"/>
        <end position="60"/>
    </location>
</feature>
<dbReference type="Proteomes" id="UP001396334">
    <property type="component" value="Unassembled WGS sequence"/>
</dbReference>
<evidence type="ECO:0000313" key="2">
    <source>
        <dbReference type="EMBL" id="KAK9013515.1"/>
    </source>
</evidence>
<proteinExistence type="predicted"/>
<accession>A0ABR2RKR0</accession>
<feature type="compositionally biased region" description="Basic and acidic residues" evidence="1">
    <location>
        <begin position="45"/>
        <end position="60"/>
    </location>
</feature>
<evidence type="ECO:0000256" key="1">
    <source>
        <dbReference type="SAM" id="MobiDB-lite"/>
    </source>
</evidence>
<feature type="compositionally biased region" description="Basic and acidic residues" evidence="1">
    <location>
        <begin position="7"/>
        <end position="25"/>
    </location>
</feature>
<evidence type="ECO:0000313" key="3">
    <source>
        <dbReference type="Proteomes" id="UP001396334"/>
    </source>
</evidence>